<name>A0A5B7HII9_PORTR</name>
<evidence type="ECO:0000256" key="1">
    <source>
        <dbReference type="SAM" id="MobiDB-lite"/>
    </source>
</evidence>
<dbReference type="Proteomes" id="UP000324222">
    <property type="component" value="Unassembled WGS sequence"/>
</dbReference>
<gene>
    <name evidence="2" type="ORF">E2C01_065320</name>
</gene>
<protein>
    <submittedName>
        <fullName evidence="2">Uncharacterized protein</fullName>
    </submittedName>
</protein>
<dbReference type="AlphaFoldDB" id="A0A5B7HII9"/>
<sequence>MPWPRKMRWSCTMNSQTRSS</sequence>
<evidence type="ECO:0000313" key="3">
    <source>
        <dbReference type="Proteomes" id="UP000324222"/>
    </source>
</evidence>
<organism evidence="2 3">
    <name type="scientific">Portunus trituberculatus</name>
    <name type="common">Swimming crab</name>
    <name type="synonym">Neptunus trituberculatus</name>
    <dbReference type="NCBI Taxonomy" id="210409"/>
    <lineage>
        <taxon>Eukaryota</taxon>
        <taxon>Metazoa</taxon>
        <taxon>Ecdysozoa</taxon>
        <taxon>Arthropoda</taxon>
        <taxon>Crustacea</taxon>
        <taxon>Multicrustacea</taxon>
        <taxon>Malacostraca</taxon>
        <taxon>Eumalacostraca</taxon>
        <taxon>Eucarida</taxon>
        <taxon>Decapoda</taxon>
        <taxon>Pleocyemata</taxon>
        <taxon>Brachyura</taxon>
        <taxon>Eubrachyura</taxon>
        <taxon>Portunoidea</taxon>
        <taxon>Portunidae</taxon>
        <taxon>Portuninae</taxon>
        <taxon>Portunus</taxon>
    </lineage>
</organism>
<feature type="compositionally biased region" description="Polar residues" evidence="1">
    <location>
        <begin position="11"/>
        <end position="20"/>
    </location>
</feature>
<keyword evidence="3" id="KW-1185">Reference proteome</keyword>
<dbReference type="EMBL" id="VSRR010032207">
    <property type="protein sequence ID" value="MPC71052.1"/>
    <property type="molecule type" value="Genomic_DNA"/>
</dbReference>
<proteinExistence type="predicted"/>
<comment type="caution">
    <text evidence="2">The sequence shown here is derived from an EMBL/GenBank/DDBJ whole genome shotgun (WGS) entry which is preliminary data.</text>
</comment>
<accession>A0A5B7HII9</accession>
<reference evidence="2 3" key="1">
    <citation type="submission" date="2019-05" db="EMBL/GenBank/DDBJ databases">
        <title>Another draft genome of Portunus trituberculatus and its Hox gene families provides insights of decapod evolution.</title>
        <authorList>
            <person name="Jeong J.-H."/>
            <person name="Song I."/>
            <person name="Kim S."/>
            <person name="Choi T."/>
            <person name="Kim D."/>
            <person name="Ryu S."/>
            <person name="Kim W."/>
        </authorList>
    </citation>
    <scope>NUCLEOTIDE SEQUENCE [LARGE SCALE GENOMIC DNA]</scope>
    <source>
        <tissue evidence="2">Muscle</tissue>
    </source>
</reference>
<evidence type="ECO:0000313" key="2">
    <source>
        <dbReference type="EMBL" id="MPC71052.1"/>
    </source>
</evidence>
<feature type="region of interest" description="Disordered" evidence="1">
    <location>
        <begin position="1"/>
        <end position="20"/>
    </location>
</feature>